<evidence type="ECO:0000313" key="3">
    <source>
        <dbReference type="Proteomes" id="UP000248544"/>
    </source>
</evidence>
<protein>
    <recommendedName>
        <fullName evidence="4">DUF4235 domain-containing protein</fullName>
    </recommendedName>
</protein>
<keyword evidence="1" id="KW-1133">Transmembrane helix</keyword>
<keyword evidence="1" id="KW-0472">Membrane</keyword>
<name>A0A2W2F290_9ACTN</name>
<proteinExistence type="predicted"/>
<dbReference type="EMBL" id="POUA01000383">
    <property type="protein sequence ID" value="PZG29203.1"/>
    <property type="molecule type" value="Genomic_DNA"/>
</dbReference>
<evidence type="ECO:0000256" key="1">
    <source>
        <dbReference type="SAM" id="Phobius"/>
    </source>
</evidence>
<keyword evidence="3" id="KW-1185">Reference proteome</keyword>
<dbReference type="AlphaFoldDB" id="A0A2W2F290"/>
<evidence type="ECO:0000313" key="2">
    <source>
        <dbReference type="EMBL" id="PZG29203.1"/>
    </source>
</evidence>
<sequence length="103" mass="10770">MADKAEKPDLAWRAIGGLVALGVGFVTRKAIAYGWQKATGRKPPADADSPDISMGEAIGYAVVTAVGMEVARIVATRAAARRYQAWSARSEARAIAQAATPKA</sequence>
<dbReference type="RefSeq" id="WP_111171146.1">
    <property type="nucleotide sequence ID" value="NZ_POUA01000383.1"/>
</dbReference>
<reference evidence="2 3" key="1">
    <citation type="submission" date="2018-01" db="EMBL/GenBank/DDBJ databases">
        <title>Draft genome sequence of Sphaerisporangium sp. 7K107.</title>
        <authorList>
            <person name="Sahin N."/>
            <person name="Saygin H."/>
            <person name="Ay H."/>
        </authorList>
    </citation>
    <scope>NUCLEOTIDE SEQUENCE [LARGE SCALE GENOMIC DNA]</scope>
    <source>
        <strain evidence="2 3">7K107</strain>
    </source>
</reference>
<accession>A0A2W2F290</accession>
<evidence type="ECO:0008006" key="4">
    <source>
        <dbReference type="Google" id="ProtNLM"/>
    </source>
</evidence>
<keyword evidence="1" id="KW-0812">Transmembrane</keyword>
<dbReference type="Pfam" id="PF14019">
    <property type="entry name" value="DUF4235"/>
    <property type="match status" value="1"/>
</dbReference>
<organism evidence="2 3">
    <name type="scientific">Spongiactinospora gelatinilytica</name>
    <dbReference type="NCBI Taxonomy" id="2666298"/>
    <lineage>
        <taxon>Bacteria</taxon>
        <taxon>Bacillati</taxon>
        <taxon>Actinomycetota</taxon>
        <taxon>Actinomycetes</taxon>
        <taxon>Streptosporangiales</taxon>
        <taxon>Streptosporangiaceae</taxon>
        <taxon>Spongiactinospora</taxon>
    </lineage>
</organism>
<comment type="caution">
    <text evidence="2">The sequence shown here is derived from an EMBL/GenBank/DDBJ whole genome shotgun (WGS) entry which is preliminary data.</text>
</comment>
<gene>
    <name evidence="2" type="ORF">C1I98_32295</name>
</gene>
<dbReference type="Proteomes" id="UP000248544">
    <property type="component" value="Unassembled WGS sequence"/>
</dbReference>
<feature type="transmembrane region" description="Helical" evidence="1">
    <location>
        <begin position="12"/>
        <end position="31"/>
    </location>
</feature>
<dbReference type="InterPro" id="IPR025329">
    <property type="entry name" value="DUF4235"/>
</dbReference>